<feature type="repeat" description="WD" evidence="3">
    <location>
        <begin position="74"/>
        <end position="115"/>
    </location>
</feature>
<feature type="repeat" description="WD" evidence="3">
    <location>
        <begin position="210"/>
        <end position="239"/>
    </location>
</feature>
<dbReference type="AlphaFoldDB" id="A0A9J6BRI7"/>
<dbReference type="SUPFAM" id="SSF50998">
    <property type="entry name" value="Quinoprotein alcohol dehydrogenase-like"/>
    <property type="match status" value="1"/>
</dbReference>
<evidence type="ECO:0000256" key="1">
    <source>
        <dbReference type="ARBA" id="ARBA00022574"/>
    </source>
</evidence>
<feature type="repeat" description="WD" evidence="3">
    <location>
        <begin position="389"/>
        <end position="424"/>
    </location>
</feature>
<dbReference type="Pfam" id="PF00400">
    <property type="entry name" value="WD40"/>
    <property type="match status" value="4"/>
</dbReference>
<evidence type="ECO:0000313" key="6">
    <source>
        <dbReference type="Proteomes" id="UP001107558"/>
    </source>
</evidence>
<reference evidence="5" key="1">
    <citation type="submission" date="2021-03" db="EMBL/GenBank/DDBJ databases">
        <title>Chromosome level genome of the anhydrobiotic midge Polypedilum vanderplanki.</title>
        <authorList>
            <person name="Yoshida Y."/>
            <person name="Kikawada T."/>
            <person name="Gusev O."/>
        </authorList>
    </citation>
    <scope>NUCLEOTIDE SEQUENCE</scope>
    <source>
        <strain evidence="5">NIAS01</strain>
        <tissue evidence="5">Whole body or cell culture</tissue>
    </source>
</reference>
<accession>A0A9J6BRI7</accession>
<dbReference type="OrthoDB" id="10261640at2759"/>
<organism evidence="5 6">
    <name type="scientific">Polypedilum vanderplanki</name>
    <name type="common">Sleeping chironomid midge</name>
    <dbReference type="NCBI Taxonomy" id="319348"/>
    <lineage>
        <taxon>Eukaryota</taxon>
        <taxon>Metazoa</taxon>
        <taxon>Ecdysozoa</taxon>
        <taxon>Arthropoda</taxon>
        <taxon>Hexapoda</taxon>
        <taxon>Insecta</taxon>
        <taxon>Pterygota</taxon>
        <taxon>Neoptera</taxon>
        <taxon>Endopterygota</taxon>
        <taxon>Diptera</taxon>
        <taxon>Nematocera</taxon>
        <taxon>Chironomoidea</taxon>
        <taxon>Chironomidae</taxon>
        <taxon>Chironominae</taxon>
        <taxon>Polypedilum</taxon>
        <taxon>Polypedilum</taxon>
    </lineage>
</organism>
<name>A0A9J6BRI7_POLVA</name>
<dbReference type="PROSITE" id="PS50082">
    <property type="entry name" value="WD_REPEATS_2"/>
    <property type="match status" value="3"/>
</dbReference>
<protein>
    <recommendedName>
        <fullName evidence="7">Angio-associated migratory cell protein</fullName>
    </recommendedName>
</protein>
<dbReference type="EMBL" id="JADBJN010000003">
    <property type="protein sequence ID" value="KAG5672261.1"/>
    <property type="molecule type" value="Genomic_DNA"/>
</dbReference>
<evidence type="ECO:0000313" key="5">
    <source>
        <dbReference type="EMBL" id="KAG5672261.1"/>
    </source>
</evidence>
<dbReference type="InterPro" id="IPR015943">
    <property type="entry name" value="WD40/YVTN_repeat-like_dom_sf"/>
</dbReference>
<feature type="compositionally biased region" description="Acidic residues" evidence="4">
    <location>
        <begin position="34"/>
        <end position="53"/>
    </location>
</feature>
<sequence length="424" mass="47370">MRNNTPPTSPYQNDDEEEEFIYVGDDIDEVIENLEEIPDNDESGDTSEDDDWEMDHLGRRNRVVAERDDSIMTFSMHTKAIFCGSLNPDGTLAVTGGEDDKAYVWKVDTGEVVFAVTDYTDSVIAAEFSHDGTFLATGDMCGEMKVFRVDKEYKKVWEFSMGDMSWMKWHKKSHVLLAGTEVGDIYIWKIPSGQCKVIGGNGFKSEVAVFTSDEKRLAAGYGDGSFKLWDIKNQQAILTIEPESDNTYDERRDNFPLAITTLDTDNDNQLIITGSENGRVNLINNSGIIGRLSELSPNSGSDAYEGSIEKVLIDCPGLEFKVAITASLNGRILIWDVAHQSIRNEIIDNDDRTGITSLVWGKNQSFIAGTLGGQIKSWNVRNGERKFTLLGHTDHIYDLSYHEGRNIILTVSEDNTAKIFNVPV</sequence>
<dbReference type="PROSITE" id="PS50294">
    <property type="entry name" value="WD_REPEATS_REGION"/>
    <property type="match status" value="2"/>
</dbReference>
<comment type="caution">
    <text evidence="5">The sequence shown here is derived from an EMBL/GenBank/DDBJ whole genome shotgun (WGS) entry which is preliminary data.</text>
</comment>
<dbReference type="Proteomes" id="UP001107558">
    <property type="component" value="Chromosome 3"/>
</dbReference>
<evidence type="ECO:0000256" key="2">
    <source>
        <dbReference type="ARBA" id="ARBA00022737"/>
    </source>
</evidence>
<dbReference type="Gene3D" id="2.130.10.10">
    <property type="entry name" value="YVTN repeat-like/Quinoprotein amine dehydrogenase"/>
    <property type="match status" value="1"/>
</dbReference>
<proteinExistence type="predicted"/>
<evidence type="ECO:0000256" key="3">
    <source>
        <dbReference type="PROSITE-ProRule" id="PRU00221"/>
    </source>
</evidence>
<feature type="region of interest" description="Disordered" evidence="4">
    <location>
        <begin position="34"/>
        <end position="57"/>
    </location>
</feature>
<dbReference type="InterPro" id="IPR011047">
    <property type="entry name" value="Quinoprotein_ADH-like_sf"/>
</dbReference>
<keyword evidence="2" id="KW-0677">Repeat</keyword>
<keyword evidence="6" id="KW-1185">Reference proteome</keyword>
<gene>
    <name evidence="5" type="ORF">PVAND_002402</name>
</gene>
<dbReference type="InterPro" id="IPR051179">
    <property type="entry name" value="WD_repeat_multifunction"/>
</dbReference>
<evidence type="ECO:0008006" key="7">
    <source>
        <dbReference type="Google" id="ProtNLM"/>
    </source>
</evidence>
<dbReference type="SMART" id="SM00320">
    <property type="entry name" value="WD40"/>
    <property type="match status" value="7"/>
</dbReference>
<evidence type="ECO:0000256" key="4">
    <source>
        <dbReference type="SAM" id="MobiDB-lite"/>
    </source>
</evidence>
<dbReference type="PANTHER" id="PTHR19857:SF8">
    <property type="entry name" value="ANGIO-ASSOCIATED MIGRATORY CELL PROTEIN"/>
    <property type="match status" value="1"/>
</dbReference>
<keyword evidence="1 3" id="KW-0853">WD repeat</keyword>
<dbReference type="PANTHER" id="PTHR19857">
    <property type="entry name" value="MITOCHONDRIAL DIVISION PROTEIN 1-RELATED"/>
    <property type="match status" value="1"/>
</dbReference>
<dbReference type="InterPro" id="IPR001680">
    <property type="entry name" value="WD40_rpt"/>
</dbReference>